<keyword evidence="2 4" id="KW-0479">Metal-binding</keyword>
<feature type="signal peptide" evidence="5">
    <location>
        <begin position="1"/>
        <end position="24"/>
    </location>
</feature>
<dbReference type="OrthoDB" id="5340148at2"/>
<keyword evidence="1 4" id="KW-0349">Heme</keyword>
<dbReference type="GO" id="GO:0020037">
    <property type="term" value="F:heme binding"/>
    <property type="evidence" value="ECO:0007669"/>
    <property type="project" value="InterPro"/>
</dbReference>
<evidence type="ECO:0000256" key="4">
    <source>
        <dbReference type="PROSITE-ProRule" id="PRU00433"/>
    </source>
</evidence>
<dbReference type="EMBL" id="ADCP02000001">
    <property type="protein sequence ID" value="EFV45053.1"/>
    <property type="molecule type" value="Genomic_DNA"/>
</dbReference>
<dbReference type="SUPFAM" id="SSF46626">
    <property type="entry name" value="Cytochrome c"/>
    <property type="match status" value="1"/>
</dbReference>
<dbReference type="Proteomes" id="UP000006034">
    <property type="component" value="Unassembled WGS sequence"/>
</dbReference>
<reference evidence="7 8" key="1">
    <citation type="submission" date="2010-10" db="EMBL/GenBank/DDBJ databases">
        <authorList>
            <consortium name="The Broad Institute Genome Sequencing Platform"/>
            <person name="Ward D."/>
            <person name="Earl A."/>
            <person name="Feldgarden M."/>
            <person name="Young S.K."/>
            <person name="Gargeya S."/>
            <person name="Zeng Q."/>
            <person name="Alvarado L."/>
            <person name="Berlin A."/>
            <person name="Bochicchio J."/>
            <person name="Chapman S.B."/>
            <person name="Chen Z."/>
            <person name="Freedman E."/>
            <person name="Gellesch M."/>
            <person name="Goldberg J."/>
            <person name="Griggs A."/>
            <person name="Gujja S."/>
            <person name="Heilman E."/>
            <person name="Heiman D."/>
            <person name="Howarth C."/>
            <person name="Mehta T."/>
            <person name="Neiman D."/>
            <person name="Pearson M."/>
            <person name="Roberts A."/>
            <person name="Saif S."/>
            <person name="Shea T."/>
            <person name="Shenoy N."/>
            <person name="Sisk P."/>
            <person name="Stolte C."/>
            <person name="Sykes S."/>
            <person name="White J."/>
            <person name="Yandava C."/>
            <person name="Allen-Vercoe E."/>
            <person name="Sibley C."/>
            <person name="Ambrose C.E."/>
            <person name="Strauss J."/>
            <person name="Daigneault M."/>
            <person name="Haas B."/>
            <person name="Nusbaum C."/>
            <person name="Birren B."/>
        </authorList>
    </citation>
    <scope>NUCLEOTIDE SEQUENCE [LARGE SCALE GENOMIC DNA]</scope>
    <source>
        <strain evidence="7 8">3_1_6</strain>
    </source>
</reference>
<dbReference type="GO" id="GO:0009055">
    <property type="term" value="F:electron transfer activity"/>
    <property type="evidence" value="ECO:0007669"/>
    <property type="project" value="InterPro"/>
</dbReference>
<evidence type="ECO:0000256" key="5">
    <source>
        <dbReference type="SAM" id="SignalP"/>
    </source>
</evidence>
<feature type="chain" id="PRO_5003203276" description="Cytochrome c domain-containing protein" evidence="5">
    <location>
        <begin position="25"/>
        <end position="104"/>
    </location>
</feature>
<dbReference type="InterPro" id="IPR036909">
    <property type="entry name" value="Cyt_c-like_dom_sf"/>
</dbReference>
<keyword evidence="5" id="KW-0732">Signal</keyword>
<dbReference type="HOGENOM" id="CLU_2244722_0_0_7"/>
<evidence type="ECO:0000256" key="3">
    <source>
        <dbReference type="ARBA" id="ARBA00023004"/>
    </source>
</evidence>
<proteinExistence type="predicted"/>
<evidence type="ECO:0000313" key="8">
    <source>
        <dbReference type="Proteomes" id="UP000006034"/>
    </source>
</evidence>
<comment type="caution">
    <text evidence="7">The sequence shown here is derived from an EMBL/GenBank/DDBJ whole genome shotgun (WGS) entry which is preliminary data.</text>
</comment>
<evidence type="ECO:0000259" key="6">
    <source>
        <dbReference type="PROSITE" id="PS51007"/>
    </source>
</evidence>
<dbReference type="Gene3D" id="1.10.760.10">
    <property type="entry name" value="Cytochrome c-like domain"/>
    <property type="match status" value="1"/>
</dbReference>
<dbReference type="PROSITE" id="PS51007">
    <property type="entry name" value="CYTC"/>
    <property type="match status" value="1"/>
</dbReference>
<dbReference type="Pfam" id="PF00034">
    <property type="entry name" value="Cytochrom_C"/>
    <property type="match status" value="1"/>
</dbReference>
<accession>E5Y4K5</accession>
<sequence>MRGFMKYACVLALPLLVAAGAAQAQTWPDGGNPSEGATLYDSCVPCHTLNGNGLAGKSVSDLMDKMKAYQSGTFTDAKLLGMQQVLKPLSDKQLLDLAAYINKM</sequence>
<feature type="domain" description="Cytochrome c" evidence="6">
    <location>
        <begin position="31"/>
        <end position="104"/>
    </location>
</feature>
<dbReference type="GO" id="GO:0046872">
    <property type="term" value="F:metal ion binding"/>
    <property type="evidence" value="ECO:0007669"/>
    <property type="project" value="UniProtKB-KW"/>
</dbReference>
<protein>
    <recommendedName>
        <fullName evidence="6">Cytochrome c domain-containing protein</fullName>
    </recommendedName>
</protein>
<name>E5Y4K5_BILW3</name>
<keyword evidence="3 4" id="KW-0408">Iron</keyword>
<gene>
    <name evidence="7" type="ORF">HMPREF0179_01117</name>
</gene>
<dbReference type="AlphaFoldDB" id="E5Y4K5"/>
<reference evidence="7 8" key="2">
    <citation type="submission" date="2013-04" db="EMBL/GenBank/DDBJ databases">
        <title>The Genome Sequence of Bilophila wadsworthia 3_1_6.</title>
        <authorList>
            <consortium name="The Broad Institute Genomics Platform"/>
            <person name="Earl A."/>
            <person name="Ward D."/>
            <person name="Feldgarden M."/>
            <person name="Gevers D."/>
            <person name="Sibley C."/>
            <person name="Strauss J."/>
            <person name="Allen-Vercoe E."/>
            <person name="Walker B."/>
            <person name="Young S."/>
            <person name="Zeng Q."/>
            <person name="Gargeya S."/>
            <person name="Fitzgerald M."/>
            <person name="Haas B."/>
            <person name="Abouelleil A."/>
            <person name="Allen A.W."/>
            <person name="Alvarado L."/>
            <person name="Arachchi H.M."/>
            <person name="Berlin A.M."/>
            <person name="Chapman S.B."/>
            <person name="Gainer-Dewar J."/>
            <person name="Goldberg J."/>
            <person name="Griggs A."/>
            <person name="Gujja S."/>
            <person name="Hansen M."/>
            <person name="Howarth C."/>
            <person name="Imamovic A."/>
            <person name="Ireland A."/>
            <person name="Larimer J."/>
            <person name="McCowan C."/>
            <person name="Murphy C."/>
            <person name="Pearson M."/>
            <person name="Poon T.W."/>
            <person name="Priest M."/>
            <person name="Roberts A."/>
            <person name="Saif S."/>
            <person name="Shea T."/>
            <person name="Sisk P."/>
            <person name="Sykes S."/>
            <person name="Wortman J."/>
            <person name="Nusbaum C."/>
            <person name="Birren B."/>
        </authorList>
    </citation>
    <scope>NUCLEOTIDE SEQUENCE [LARGE SCALE GENOMIC DNA]</scope>
    <source>
        <strain evidence="7 8">3_1_6</strain>
    </source>
</reference>
<dbReference type="STRING" id="563192.HMPREF0179_01117"/>
<dbReference type="InterPro" id="IPR009056">
    <property type="entry name" value="Cyt_c-like_dom"/>
</dbReference>
<evidence type="ECO:0000313" key="7">
    <source>
        <dbReference type="EMBL" id="EFV45053.1"/>
    </source>
</evidence>
<evidence type="ECO:0000256" key="1">
    <source>
        <dbReference type="ARBA" id="ARBA00022617"/>
    </source>
</evidence>
<dbReference type="eggNOG" id="ENOG50318BR">
    <property type="taxonomic scope" value="Bacteria"/>
</dbReference>
<evidence type="ECO:0000256" key="2">
    <source>
        <dbReference type="ARBA" id="ARBA00022723"/>
    </source>
</evidence>
<organism evidence="7 8">
    <name type="scientific">Bilophila wadsworthia (strain 3_1_6)</name>
    <dbReference type="NCBI Taxonomy" id="563192"/>
    <lineage>
        <taxon>Bacteria</taxon>
        <taxon>Pseudomonadati</taxon>
        <taxon>Thermodesulfobacteriota</taxon>
        <taxon>Desulfovibrionia</taxon>
        <taxon>Desulfovibrionales</taxon>
        <taxon>Desulfovibrionaceae</taxon>
        <taxon>Bilophila</taxon>
    </lineage>
</organism>
<dbReference type="GeneID" id="78086257"/>
<dbReference type="RefSeq" id="WP_005025987.1">
    <property type="nucleotide sequence ID" value="NZ_KE150238.1"/>
</dbReference>
<keyword evidence="8" id="KW-1185">Reference proteome</keyword>